<feature type="region of interest" description="Disordered" evidence="6">
    <location>
        <begin position="1"/>
        <end position="20"/>
    </location>
</feature>
<name>A0A2S9XY62_9BACT</name>
<evidence type="ECO:0000256" key="4">
    <source>
        <dbReference type="ARBA" id="ARBA00022833"/>
    </source>
</evidence>
<reference evidence="9 10" key="1">
    <citation type="submission" date="2018-03" db="EMBL/GenBank/DDBJ databases">
        <title>Draft Genome Sequences of the Obligatory Marine Myxobacteria Enhygromyxa salina SWB005.</title>
        <authorList>
            <person name="Poehlein A."/>
            <person name="Moghaddam J.A."/>
            <person name="Harms H."/>
            <person name="Alanjari M."/>
            <person name="Koenig G.M."/>
            <person name="Daniel R."/>
            <person name="Schaeberle T.F."/>
        </authorList>
    </citation>
    <scope>NUCLEOTIDE SEQUENCE [LARGE SCALE GENOMIC DNA]</scope>
    <source>
        <strain evidence="9 10">SWB005</strain>
    </source>
</reference>
<dbReference type="GO" id="GO:0016491">
    <property type="term" value="F:oxidoreductase activity"/>
    <property type="evidence" value="ECO:0007669"/>
    <property type="project" value="UniProtKB-KW"/>
</dbReference>
<evidence type="ECO:0000256" key="1">
    <source>
        <dbReference type="ARBA" id="ARBA00001947"/>
    </source>
</evidence>
<sequence>MAVQKPGESSRLADPLTAARGERHSSVRALILDPAGELRVRDDHPEPVPAADEALIHVRRAGVCDTDLQLVDGYAGFEGVLGHEFVGLVDAADPELGGRRVVADINIGCGACPACTHGDGHHCRARATIGIRGRPGVFAERVALPRRNLVPVPETVDDELAVFAEPLAAALHVLDELEPGPGEVPRVDVLGDGKLGLLIGLALHAAGQPVRAIGHHRAKLDVAAALGIETSLERELDARDQGAAALVVEATGHPSGLSRALWLARPRGAVILKTTSAAPIPLDLSTVVVNELRVIGSRCGDMARAVDLLARGGLDPRPLIAARYPLARATEALEHASRRGVLKVLVDPGC</sequence>
<dbReference type="SUPFAM" id="SSF50129">
    <property type="entry name" value="GroES-like"/>
    <property type="match status" value="1"/>
</dbReference>
<dbReference type="Proteomes" id="UP000237968">
    <property type="component" value="Unassembled WGS sequence"/>
</dbReference>
<comment type="similarity">
    <text evidence="2">Belongs to the zinc-containing alcohol dehydrogenase family.</text>
</comment>
<organism evidence="9 10">
    <name type="scientific">Enhygromyxa salina</name>
    <dbReference type="NCBI Taxonomy" id="215803"/>
    <lineage>
        <taxon>Bacteria</taxon>
        <taxon>Pseudomonadati</taxon>
        <taxon>Myxococcota</taxon>
        <taxon>Polyangia</taxon>
        <taxon>Nannocystales</taxon>
        <taxon>Nannocystaceae</taxon>
        <taxon>Enhygromyxa</taxon>
    </lineage>
</organism>
<dbReference type="EC" id="1.1.1.329" evidence="9"/>
<dbReference type="Gene3D" id="3.90.180.10">
    <property type="entry name" value="Medium-chain alcohol dehydrogenases, catalytic domain"/>
    <property type="match status" value="1"/>
</dbReference>
<feature type="domain" description="Alcohol dehydrogenase-like N-terminal" evidence="8">
    <location>
        <begin position="51"/>
        <end position="154"/>
    </location>
</feature>
<evidence type="ECO:0000256" key="6">
    <source>
        <dbReference type="SAM" id="MobiDB-lite"/>
    </source>
</evidence>
<dbReference type="EMBL" id="PVNK01000149">
    <property type="protein sequence ID" value="PRP97681.1"/>
    <property type="molecule type" value="Genomic_DNA"/>
</dbReference>
<keyword evidence="5 9" id="KW-0560">Oxidoreductase</keyword>
<gene>
    <name evidence="9" type="primary">neoA</name>
    <name evidence="9" type="ORF">ENSA5_31880</name>
</gene>
<evidence type="ECO:0000256" key="2">
    <source>
        <dbReference type="ARBA" id="ARBA00008072"/>
    </source>
</evidence>
<dbReference type="PANTHER" id="PTHR43350:SF2">
    <property type="entry name" value="GROES-LIKE ZINC-BINDING ALCOHOL DEHYDROGENASE FAMILY PROTEIN"/>
    <property type="match status" value="1"/>
</dbReference>
<dbReference type="PANTHER" id="PTHR43350">
    <property type="entry name" value="NAD-DEPENDENT ALCOHOL DEHYDROGENASE"/>
    <property type="match status" value="1"/>
</dbReference>
<dbReference type="GO" id="GO:0046872">
    <property type="term" value="F:metal ion binding"/>
    <property type="evidence" value="ECO:0007669"/>
    <property type="project" value="UniProtKB-KW"/>
</dbReference>
<evidence type="ECO:0000259" key="8">
    <source>
        <dbReference type="Pfam" id="PF08240"/>
    </source>
</evidence>
<dbReference type="InterPro" id="IPR013154">
    <property type="entry name" value="ADH-like_N"/>
</dbReference>
<dbReference type="AlphaFoldDB" id="A0A2S9XY62"/>
<dbReference type="InterPro" id="IPR036291">
    <property type="entry name" value="NAD(P)-bd_dom_sf"/>
</dbReference>
<comment type="cofactor">
    <cofactor evidence="1">
        <name>Zn(2+)</name>
        <dbReference type="ChEBI" id="CHEBI:29105"/>
    </cofactor>
</comment>
<evidence type="ECO:0000259" key="7">
    <source>
        <dbReference type="Pfam" id="PF00107"/>
    </source>
</evidence>
<dbReference type="Gene3D" id="3.40.50.720">
    <property type="entry name" value="NAD(P)-binding Rossmann-like Domain"/>
    <property type="match status" value="1"/>
</dbReference>
<keyword evidence="4" id="KW-0862">Zinc</keyword>
<dbReference type="Pfam" id="PF00107">
    <property type="entry name" value="ADH_zinc_N"/>
    <property type="match status" value="1"/>
</dbReference>
<evidence type="ECO:0000313" key="10">
    <source>
        <dbReference type="Proteomes" id="UP000237968"/>
    </source>
</evidence>
<protein>
    <submittedName>
        <fullName evidence="9">2-deoxy-scyllo-inosamine dehydrogenase</fullName>
        <ecNumber evidence="9">1.1.1.329</ecNumber>
    </submittedName>
</protein>
<keyword evidence="3" id="KW-0479">Metal-binding</keyword>
<evidence type="ECO:0000256" key="3">
    <source>
        <dbReference type="ARBA" id="ARBA00022723"/>
    </source>
</evidence>
<keyword evidence="10" id="KW-1185">Reference proteome</keyword>
<proteinExistence type="inferred from homology"/>
<dbReference type="InterPro" id="IPR011032">
    <property type="entry name" value="GroES-like_sf"/>
</dbReference>
<dbReference type="Pfam" id="PF08240">
    <property type="entry name" value="ADH_N"/>
    <property type="match status" value="1"/>
</dbReference>
<evidence type="ECO:0000313" key="9">
    <source>
        <dbReference type="EMBL" id="PRP97681.1"/>
    </source>
</evidence>
<evidence type="ECO:0000256" key="5">
    <source>
        <dbReference type="ARBA" id="ARBA00023002"/>
    </source>
</evidence>
<comment type="caution">
    <text evidence="9">The sequence shown here is derived from an EMBL/GenBank/DDBJ whole genome shotgun (WGS) entry which is preliminary data.</text>
</comment>
<dbReference type="InterPro" id="IPR013149">
    <property type="entry name" value="ADH-like_C"/>
</dbReference>
<feature type="domain" description="Alcohol dehydrogenase-like C-terminal" evidence="7">
    <location>
        <begin position="195"/>
        <end position="308"/>
    </location>
</feature>
<accession>A0A2S9XY62</accession>
<dbReference type="SUPFAM" id="SSF51735">
    <property type="entry name" value="NAD(P)-binding Rossmann-fold domains"/>
    <property type="match status" value="1"/>
</dbReference>